<protein>
    <submittedName>
        <fullName evidence="1">Uncharacterized protein</fullName>
    </submittedName>
</protein>
<comment type="caution">
    <text evidence="1">The sequence shown here is derived from an EMBL/GenBank/DDBJ whole genome shotgun (WGS) entry which is preliminary data.</text>
</comment>
<organism evidence="1 2">
    <name type="scientific">Eucalyptus grandis</name>
    <name type="common">Flooded gum</name>
    <dbReference type="NCBI Taxonomy" id="71139"/>
    <lineage>
        <taxon>Eukaryota</taxon>
        <taxon>Viridiplantae</taxon>
        <taxon>Streptophyta</taxon>
        <taxon>Embryophyta</taxon>
        <taxon>Tracheophyta</taxon>
        <taxon>Spermatophyta</taxon>
        <taxon>Magnoliopsida</taxon>
        <taxon>eudicotyledons</taxon>
        <taxon>Gunneridae</taxon>
        <taxon>Pentapetalae</taxon>
        <taxon>rosids</taxon>
        <taxon>malvids</taxon>
        <taxon>Myrtales</taxon>
        <taxon>Myrtaceae</taxon>
        <taxon>Myrtoideae</taxon>
        <taxon>Eucalypteae</taxon>
        <taxon>Eucalyptus</taxon>
    </lineage>
</organism>
<sequence length="401" mass="45090">MASSPASSSMSLFFLLVLQVITSETASAKTCPIRQCSPNGPDVRFPFWIREGQGEECGHRGFEVSCDDRSRTILHMSEVADFIVDAIDYGNQTVLVKDPDDCLPRRLLEDEFVSSYSPFPAPAYKNFTFGNCSSEYSSLISPGSGIERVNCLSLGRGSMVVASVADDDFARSWMSQHRCGTWTALIPWWWQPPTSLGESIWLRWDDPDCKTCEAAHGRCVLQDSKKGPKLVCAHKHDWTWLKGIRNGDVLELENAFSTSAQFAIASLFILPWLTCIFGFIWFLKVRVFVRRRLDQISSNGVPSSAPPNGINGEAVEMMRRNAIGVMGIDSPTIESYPKTQIDDLGQLARPHDDVCAICLSKYERNEMIRTIPECEHYFHMYCIDQWLRKNASCPLCRNNKG</sequence>
<evidence type="ECO:0000313" key="2">
    <source>
        <dbReference type="Proteomes" id="UP000030711"/>
    </source>
</evidence>
<accession>A0ACC3KSV6</accession>
<evidence type="ECO:0000313" key="1">
    <source>
        <dbReference type="EMBL" id="KAK3429443.1"/>
    </source>
</evidence>
<name>A0ACC3KSV6_EUCGR</name>
<proteinExistence type="predicted"/>
<dbReference type="Proteomes" id="UP000030711">
    <property type="component" value="Chromosome 5"/>
</dbReference>
<reference evidence="1 2" key="1">
    <citation type="journal article" date="2014" name="Nature">
        <title>The genome of Eucalyptus grandis.</title>
        <authorList>
            <person name="Myburg A.A."/>
            <person name="Grattapaglia D."/>
            <person name="Tuskan G.A."/>
            <person name="Hellsten U."/>
            <person name="Hayes R.D."/>
            <person name="Grimwood J."/>
            <person name="Jenkins J."/>
            <person name="Lindquist E."/>
            <person name="Tice H."/>
            <person name="Bauer D."/>
            <person name="Goodstein D.M."/>
            <person name="Dubchak I."/>
            <person name="Poliakov A."/>
            <person name="Mizrachi E."/>
            <person name="Kullan A.R."/>
            <person name="Hussey S.G."/>
            <person name="Pinard D."/>
            <person name="van der Merwe K."/>
            <person name="Singh P."/>
            <person name="van Jaarsveld I."/>
            <person name="Silva-Junior O.B."/>
            <person name="Togawa R.C."/>
            <person name="Pappas M.R."/>
            <person name="Faria D.A."/>
            <person name="Sansaloni C.P."/>
            <person name="Petroli C.D."/>
            <person name="Yang X."/>
            <person name="Ranjan P."/>
            <person name="Tschaplinski T.J."/>
            <person name="Ye C.Y."/>
            <person name="Li T."/>
            <person name="Sterck L."/>
            <person name="Vanneste K."/>
            <person name="Murat F."/>
            <person name="Soler M."/>
            <person name="Clemente H.S."/>
            <person name="Saidi N."/>
            <person name="Cassan-Wang H."/>
            <person name="Dunand C."/>
            <person name="Hefer C.A."/>
            <person name="Bornberg-Bauer E."/>
            <person name="Kersting A.R."/>
            <person name="Vining K."/>
            <person name="Amarasinghe V."/>
            <person name="Ranik M."/>
            <person name="Naithani S."/>
            <person name="Elser J."/>
            <person name="Boyd A.E."/>
            <person name="Liston A."/>
            <person name="Spatafora J.W."/>
            <person name="Dharmwardhana P."/>
            <person name="Raja R."/>
            <person name="Sullivan C."/>
            <person name="Romanel E."/>
            <person name="Alves-Ferreira M."/>
            <person name="Kulheim C."/>
            <person name="Foley W."/>
            <person name="Carocha V."/>
            <person name="Paiva J."/>
            <person name="Kudrna D."/>
            <person name="Brommonschenkel S.H."/>
            <person name="Pasquali G."/>
            <person name="Byrne M."/>
            <person name="Rigault P."/>
            <person name="Tibbits J."/>
            <person name="Spokevicius A."/>
            <person name="Jones R.C."/>
            <person name="Steane D.A."/>
            <person name="Vaillancourt R.E."/>
            <person name="Potts B.M."/>
            <person name="Joubert F."/>
            <person name="Barry K."/>
            <person name="Pappas G.J."/>
            <person name="Strauss S.H."/>
            <person name="Jaiswal P."/>
            <person name="Grima-Pettenati J."/>
            <person name="Salse J."/>
            <person name="Van de Peer Y."/>
            <person name="Rokhsar D.S."/>
            <person name="Schmutz J."/>
        </authorList>
    </citation>
    <scope>NUCLEOTIDE SEQUENCE [LARGE SCALE GENOMIC DNA]</scope>
    <source>
        <strain evidence="2">cv. BRASUZ1</strain>
        <tissue evidence="1">Leaf extractions</tissue>
    </source>
</reference>
<keyword evidence="2" id="KW-1185">Reference proteome</keyword>
<gene>
    <name evidence="1" type="ORF">EUGRSUZ_E00865</name>
</gene>
<dbReference type="EMBL" id="CM064439">
    <property type="protein sequence ID" value="KAK3429443.1"/>
    <property type="molecule type" value="Genomic_DNA"/>
</dbReference>